<comment type="caution">
    <text evidence="1">The sequence shown here is derived from an EMBL/GenBank/DDBJ whole genome shotgun (WGS) entry which is preliminary data.</text>
</comment>
<evidence type="ECO:0000313" key="1">
    <source>
        <dbReference type="EMBL" id="RYS80269.1"/>
    </source>
</evidence>
<protein>
    <submittedName>
        <fullName evidence="1">Uncharacterized protein</fullName>
    </submittedName>
</protein>
<accession>A0A4V1YA81</accession>
<name>A0A4V1YA81_9FIRM</name>
<gene>
    <name evidence="1" type="ORF">EAI93_06720</name>
</gene>
<evidence type="ECO:0000313" key="2">
    <source>
        <dbReference type="Proteomes" id="UP000292665"/>
    </source>
</evidence>
<organism evidence="1 2">
    <name type="scientific">[Ruminococcus] torques</name>
    <dbReference type="NCBI Taxonomy" id="33039"/>
    <lineage>
        <taxon>Bacteria</taxon>
        <taxon>Bacillati</taxon>
        <taxon>Bacillota</taxon>
        <taxon>Clostridia</taxon>
        <taxon>Lachnospirales</taxon>
        <taxon>Lachnospiraceae</taxon>
        <taxon>Mediterraneibacter</taxon>
    </lineage>
</organism>
<dbReference type="AlphaFoldDB" id="A0A4V1YA81"/>
<reference evidence="1 2" key="1">
    <citation type="journal article" date="2019" name="Science, e1252229">
        <title>Invertible promoters mediate bacterial phase variation, antibiotic resistance, and host adaptation in the gut.</title>
        <authorList>
            <person name="Jiang X."/>
            <person name="Hall A.B."/>
            <person name="Arthur T.D."/>
            <person name="Plichta D.R."/>
            <person name="Covington C.T."/>
            <person name="Poyet M."/>
            <person name="Crothers J."/>
            <person name="Moses P.L."/>
            <person name="Tolonen A.C."/>
            <person name="Vlamakis H."/>
            <person name="Alm E.J."/>
            <person name="Xavier R.J."/>
        </authorList>
    </citation>
    <scope>NUCLEOTIDE SEQUENCE [LARGE SCALE GENOMIC DNA]</scope>
    <source>
        <strain evidence="2">aa_0143</strain>
    </source>
</reference>
<dbReference type="EMBL" id="RCYR01000010">
    <property type="protein sequence ID" value="RYS80269.1"/>
    <property type="molecule type" value="Genomic_DNA"/>
</dbReference>
<dbReference type="RefSeq" id="WP_055297239.1">
    <property type="nucleotide sequence ID" value="NZ_JBKVOV010000002.1"/>
</dbReference>
<sequence>MFILKLAGKIVLLPVWIILTVIGIAVKILVQMYSIVRGIFGLLLVGLILGTAICYHDWVQVAALAIAGAILYLVLFAGVFIDTLLDMTRENIVDFILS</sequence>
<dbReference type="Proteomes" id="UP000292665">
    <property type="component" value="Unassembled WGS sequence"/>
</dbReference>
<proteinExistence type="predicted"/>